<dbReference type="EMBL" id="PYGF01000015">
    <property type="protein sequence ID" value="PSL00526.1"/>
    <property type="molecule type" value="Genomic_DNA"/>
</dbReference>
<evidence type="ECO:0000313" key="3">
    <source>
        <dbReference type="Proteomes" id="UP000240708"/>
    </source>
</evidence>
<organism evidence="1 3">
    <name type="scientific">Cecembia rubra</name>
    <dbReference type="NCBI Taxonomy" id="1485585"/>
    <lineage>
        <taxon>Bacteria</taxon>
        <taxon>Pseudomonadati</taxon>
        <taxon>Bacteroidota</taxon>
        <taxon>Cytophagia</taxon>
        <taxon>Cytophagales</taxon>
        <taxon>Cyclobacteriaceae</taxon>
        <taxon>Cecembia</taxon>
    </lineage>
</organism>
<evidence type="ECO:0000313" key="1">
    <source>
        <dbReference type="EMBL" id="PSL00526.1"/>
    </source>
</evidence>
<evidence type="ECO:0008006" key="4">
    <source>
        <dbReference type="Google" id="ProtNLM"/>
    </source>
</evidence>
<keyword evidence="3" id="KW-1185">Reference proteome</keyword>
<dbReference type="Proteomes" id="UP000240708">
    <property type="component" value="Unassembled WGS sequence"/>
</dbReference>
<accession>A0A2P8DTH5</accession>
<comment type="caution">
    <text evidence="1">The sequence shown here is derived from an EMBL/GenBank/DDBJ whole genome shotgun (WGS) entry which is preliminary data.</text>
</comment>
<dbReference type="AlphaFoldDB" id="A0A2P8DTH5"/>
<protein>
    <recommendedName>
        <fullName evidence="4">Mutator family transposase</fullName>
    </recommendedName>
</protein>
<feature type="non-terminal residue" evidence="1">
    <location>
        <position position="1"/>
    </location>
</feature>
<name>A0A2P8DTH5_9BACT</name>
<gene>
    <name evidence="2" type="ORF">CLV48_111133</name>
    <name evidence="1" type="ORF">CLV48_11578</name>
</gene>
<sequence>VMKSVFLAAREASKKWTMPIRDWGTILNSFLIIFGDRVRLLET</sequence>
<dbReference type="EMBL" id="PYGF01000011">
    <property type="protein sequence ID" value="PSL02044.1"/>
    <property type="molecule type" value="Genomic_DNA"/>
</dbReference>
<evidence type="ECO:0000313" key="2">
    <source>
        <dbReference type="EMBL" id="PSL02044.1"/>
    </source>
</evidence>
<proteinExistence type="predicted"/>
<reference evidence="1 3" key="1">
    <citation type="submission" date="2018-03" db="EMBL/GenBank/DDBJ databases">
        <title>Genomic Encyclopedia of Archaeal and Bacterial Type Strains, Phase II (KMG-II): from individual species to whole genera.</title>
        <authorList>
            <person name="Goeker M."/>
        </authorList>
    </citation>
    <scope>NUCLEOTIDE SEQUENCE [LARGE SCALE GENOMIC DNA]</scope>
    <source>
        <strain evidence="1 3">DSM 28057</strain>
    </source>
</reference>